<proteinExistence type="predicted"/>
<accession>A0A9J7KGV9</accession>
<dbReference type="SUPFAM" id="SSF57667">
    <property type="entry name" value="beta-beta-alpha zinc fingers"/>
    <property type="match status" value="3"/>
</dbReference>
<feature type="compositionally biased region" description="Basic and acidic residues" evidence="6">
    <location>
        <begin position="443"/>
        <end position="453"/>
    </location>
</feature>
<evidence type="ECO:0000256" key="4">
    <source>
        <dbReference type="ARBA" id="ARBA00022833"/>
    </source>
</evidence>
<feature type="region of interest" description="Disordered" evidence="6">
    <location>
        <begin position="224"/>
        <end position="251"/>
    </location>
</feature>
<dbReference type="Pfam" id="PF00096">
    <property type="entry name" value="zf-C2H2"/>
    <property type="match status" value="2"/>
</dbReference>
<feature type="compositionally biased region" description="Polar residues" evidence="6">
    <location>
        <begin position="235"/>
        <end position="246"/>
    </location>
</feature>
<evidence type="ECO:0000313" key="8">
    <source>
        <dbReference type="Proteomes" id="UP000001554"/>
    </source>
</evidence>
<dbReference type="InterPro" id="IPR036236">
    <property type="entry name" value="Znf_C2H2_sf"/>
</dbReference>
<dbReference type="KEGG" id="bfo:118406524"/>
<evidence type="ECO:0000313" key="9">
    <source>
        <dbReference type="RefSeq" id="XP_035662479.1"/>
    </source>
</evidence>
<dbReference type="Proteomes" id="UP000001554">
    <property type="component" value="Chromosome 19"/>
</dbReference>
<gene>
    <name evidence="9" type="primary">LOC118406524</name>
</gene>
<dbReference type="FunFam" id="3.30.160.60:FF:004949">
    <property type="match status" value="2"/>
</dbReference>
<dbReference type="GO" id="GO:0008270">
    <property type="term" value="F:zinc ion binding"/>
    <property type="evidence" value="ECO:0007669"/>
    <property type="project" value="UniProtKB-KW"/>
</dbReference>
<feature type="region of interest" description="Disordered" evidence="6">
    <location>
        <begin position="64"/>
        <end position="114"/>
    </location>
</feature>
<dbReference type="InterPro" id="IPR013087">
    <property type="entry name" value="Znf_C2H2_type"/>
</dbReference>
<keyword evidence="3 5" id="KW-0863">Zinc-finger</keyword>
<name>A0A9J7KGV9_BRAFL</name>
<keyword evidence="4" id="KW-0862">Zinc</keyword>
<dbReference type="Gene3D" id="3.30.160.60">
    <property type="entry name" value="Classic Zinc Finger"/>
    <property type="match status" value="4"/>
</dbReference>
<feature type="domain" description="C2H2-type" evidence="7">
    <location>
        <begin position="335"/>
        <end position="364"/>
    </location>
</feature>
<feature type="domain" description="C2H2-type" evidence="7">
    <location>
        <begin position="533"/>
        <end position="561"/>
    </location>
</feature>
<dbReference type="PROSITE" id="PS00028">
    <property type="entry name" value="ZINC_FINGER_C2H2_1"/>
    <property type="match status" value="2"/>
</dbReference>
<keyword evidence="1" id="KW-0479">Metal-binding</keyword>
<reference evidence="9" key="2">
    <citation type="submission" date="2025-08" db="UniProtKB">
        <authorList>
            <consortium name="RefSeq"/>
        </authorList>
    </citation>
    <scope>IDENTIFICATION</scope>
    <source>
        <strain evidence="9">S238N-H82</strain>
        <tissue evidence="9">Testes</tissue>
    </source>
</reference>
<keyword evidence="2" id="KW-0677">Repeat</keyword>
<feature type="domain" description="C2H2-type" evidence="7">
    <location>
        <begin position="638"/>
        <end position="665"/>
    </location>
</feature>
<feature type="compositionally biased region" description="Polar residues" evidence="6">
    <location>
        <begin position="87"/>
        <end position="114"/>
    </location>
</feature>
<feature type="domain" description="C2H2-type" evidence="7">
    <location>
        <begin position="293"/>
        <end position="322"/>
    </location>
</feature>
<evidence type="ECO:0000256" key="2">
    <source>
        <dbReference type="ARBA" id="ARBA00022737"/>
    </source>
</evidence>
<dbReference type="AlphaFoldDB" id="A0A9J7KGV9"/>
<dbReference type="RefSeq" id="XP_035662479.1">
    <property type="nucleotide sequence ID" value="XM_035806586.1"/>
</dbReference>
<evidence type="ECO:0000256" key="6">
    <source>
        <dbReference type="SAM" id="MobiDB-lite"/>
    </source>
</evidence>
<sequence>MQKTSELKICGLSQEVTLAVLPRLYIEELLSELNRRNIKSNNTNNREYLADILKDAMVLEYREYEEEERSPSPEVIDITDSNKTDDNPQLSQGSPPSDNLPTDEPTCSANGNVPASKSVFRISDSNIALRGEYETPSLSNNDDESVIECGQVTLDAEAPEKYLDGLFPRSEGRSTELESRSVVDITEQQGDTDSSLSLVRTQSWTEESEVYPVMVFQSVPQQHVASDYQEGPASTEENTSVGQNGSSERDPDCEVVVSESEHQRILQVISQAKAQVQNHLAGKGRIRKNRKSFICTECGREMYSKFNLLRHQERKKHTGHRIVVNRVVEKVKRSFVCGVCGIKISTKSNLMRHMKKKRHTIGRAAEATAYPENEIAQVQETGIHQVLNTSRDTVNSKRTKRFACDECSYQSSKINVLRHKKRKHSGPMATTSTTESLSQEDTPSERLPEKESLLSEDSNAQAVDNVASKRSKEVFTCIDCGYQTSQKVHFIRHKKRKPNCQTITPKKTLVPVLERLESNTVGEANRLKMKKVFTCAECGYRTPSKPNVQRHIQRRHTGQTPTTITVTLVSQNERLSNGKEVMPPKGKKVFQSYKVTMRYHKQIHTGERPFMCGTCGYRTTRKALLAKHMRIHTGEKPFACEQCDYRANQKAHLDRHVRSKHTTPQ</sequence>
<dbReference type="PANTHER" id="PTHR24403">
    <property type="entry name" value="ZINC FINGER PROTEIN"/>
    <property type="match status" value="1"/>
</dbReference>
<evidence type="ECO:0000256" key="1">
    <source>
        <dbReference type="ARBA" id="ARBA00022723"/>
    </source>
</evidence>
<dbReference type="GO" id="GO:0006357">
    <property type="term" value="P:regulation of transcription by RNA polymerase II"/>
    <property type="evidence" value="ECO:0000318"/>
    <property type="project" value="GO_Central"/>
</dbReference>
<dbReference type="SMART" id="SM00355">
    <property type="entry name" value="ZnF_C2H2"/>
    <property type="match status" value="7"/>
</dbReference>
<dbReference type="GeneID" id="118406524"/>
<feature type="domain" description="C2H2-type" evidence="7">
    <location>
        <begin position="610"/>
        <end position="637"/>
    </location>
</feature>
<dbReference type="PANTHER" id="PTHR24403:SF67">
    <property type="entry name" value="FI01116P-RELATED"/>
    <property type="match status" value="1"/>
</dbReference>
<dbReference type="FunFam" id="3.30.160.60:FF:004946">
    <property type="match status" value="1"/>
</dbReference>
<dbReference type="OrthoDB" id="6365676at2759"/>
<feature type="compositionally biased region" description="Polar residues" evidence="6">
    <location>
        <begin position="428"/>
        <end position="441"/>
    </location>
</feature>
<dbReference type="GO" id="GO:0000981">
    <property type="term" value="F:DNA-binding transcription factor activity, RNA polymerase II-specific"/>
    <property type="evidence" value="ECO:0000318"/>
    <property type="project" value="GO_Central"/>
</dbReference>
<organism evidence="8 9">
    <name type="scientific">Branchiostoma floridae</name>
    <name type="common">Florida lancelet</name>
    <name type="synonym">Amphioxus</name>
    <dbReference type="NCBI Taxonomy" id="7739"/>
    <lineage>
        <taxon>Eukaryota</taxon>
        <taxon>Metazoa</taxon>
        <taxon>Chordata</taxon>
        <taxon>Cephalochordata</taxon>
        <taxon>Leptocardii</taxon>
        <taxon>Amphioxiformes</taxon>
        <taxon>Branchiostomatidae</taxon>
        <taxon>Branchiostoma</taxon>
    </lineage>
</organism>
<protein>
    <submittedName>
        <fullName evidence="9">Oocyte zinc finger protein XlCOF6-like</fullName>
    </submittedName>
</protein>
<dbReference type="FunFam" id="3.30.160.60:FF:002319">
    <property type="entry name" value="Uncharacterized protein"/>
    <property type="match status" value="1"/>
</dbReference>
<evidence type="ECO:0000256" key="5">
    <source>
        <dbReference type="PROSITE-ProRule" id="PRU00042"/>
    </source>
</evidence>
<evidence type="ECO:0000259" key="7">
    <source>
        <dbReference type="PROSITE" id="PS50157"/>
    </source>
</evidence>
<evidence type="ECO:0000256" key="3">
    <source>
        <dbReference type="ARBA" id="ARBA00022771"/>
    </source>
</evidence>
<dbReference type="PROSITE" id="PS50157">
    <property type="entry name" value="ZINC_FINGER_C2H2_2"/>
    <property type="match status" value="5"/>
</dbReference>
<keyword evidence="8" id="KW-1185">Reference proteome</keyword>
<feature type="region of interest" description="Disordered" evidence="6">
    <location>
        <begin position="418"/>
        <end position="460"/>
    </location>
</feature>
<dbReference type="InterPro" id="IPR050688">
    <property type="entry name" value="Zinc_finger/UBP_domain"/>
</dbReference>
<reference evidence="8" key="1">
    <citation type="journal article" date="2020" name="Nat. Ecol. Evol.">
        <title>Deeply conserved synteny resolves early events in vertebrate evolution.</title>
        <authorList>
            <person name="Simakov O."/>
            <person name="Marletaz F."/>
            <person name="Yue J.X."/>
            <person name="O'Connell B."/>
            <person name="Jenkins J."/>
            <person name="Brandt A."/>
            <person name="Calef R."/>
            <person name="Tung C.H."/>
            <person name="Huang T.K."/>
            <person name="Schmutz J."/>
            <person name="Satoh N."/>
            <person name="Yu J.K."/>
            <person name="Putnam N.H."/>
            <person name="Green R.E."/>
            <person name="Rokhsar D.S."/>
        </authorList>
    </citation>
    <scope>NUCLEOTIDE SEQUENCE [LARGE SCALE GENOMIC DNA]</scope>
    <source>
        <strain evidence="8">S238N-H82</strain>
    </source>
</reference>